<dbReference type="InterPro" id="IPR029063">
    <property type="entry name" value="SAM-dependent_MTases_sf"/>
</dbReference>
<evidence type="ECO:0000256" key="3">
    <source>
        <dbReference type="ARBA" id="ARBA00022691"/>
    </source>
</evidence>
<name>A0ABT3G2G6_9BACT</name>
<dbReference type="EMBL" id="JAPDDR010000005">
    <property type="protein sequence ID" value="MCW1914032.1"/>
    <property type="molecule type" value="Genomic_DNA"/>
</dbReference>
<proteinExistence type="predicted"/>
<keyword evidence="2" id="KW-0808">Transferase</keyword>
<dbReference type="PANTHER" id="PTHR43464">
    <property type="entry name" value="METHYLTRANSFERASE"/>
    <property type="match status" value="1"/>
</dbReference>
<accession>A0ABT3G2G6</accession>
<keyword evidence="1 4" id="KW-0489">Methyltransferase</keyword>
<protein>
    <submittedName>
        <fullName evidence="4">Class I SAM-dependent methyltransferase</fullName>
    </submittedName>
</protein>
<dbReference type="CDD" id="cd02440">
    <property type="entry name" value="AdoMet_MTases"/>
    <property type="match status" value="1"/>
</dbReference>
<evidence type="ECO:0000313" key="5">
    <source>
        <dbReference type="Proteomes" id="UP001165653"/>
    </source>
</evidence>
<sequence>MSPAETASRYDRIARWWQENAPPVYGLSALRLALRFAPTTGIALDVGCGSQGRFMEALRAHGFQTEGLDASAEMIAIAQERDPLSRYHTADISGWIFPKRYDFISAWDSTFHLPLALQEPVLRKLCAGLSAGGVLIFTCGGGEAGEIRGSFQGEEFGYSTLGVESFVRILDEEGCLCRHVEYDQYPEKHVVIIAESYGRKKASCAPSQGAQLA</sequence>
<dbReference type="Proteomes" id="UP001165653">
    <property type="component" value="Unassembled WGS sequence"/>
</dbReference>
<dbReference type="PANTHER" id="PTHR43464:SF19">
    <property type="entry name" value="UBIQUINONE BIOSYNTHESIS O-METHYLTRANSFERASE, MITOCHONDRIAL"/>
    <property type="match status" value="1"/>
</dbReference>
<evidence type="ECO:0000256" key="2">
    <source>
        <dbReference type="ARBA" id="ARBA00022679"/>
    </source>
</evidence>
<dbReference type="Pfam" id="PF13489">
    <property type="entry name" value="Methyltransf_23"/>
    <property type="match status" value="1"/>
</dbReference>
<dbReference type="SUPFAM" id="SSF53335">
    <property type="entry name" value="S-adenosyl-L-methionine-dependent methyltransferases"/>
    <property type="match status" value="1"/>
</dbReference>
<keyword evidence="5" id="KW-1185">Reference proteome</keyword>
<gene>
    <name evidence="4" type="ORF">OJ996_10630</name>
</gene>
<dbReference type="RefSeq" id="WP_264513537.1">
    <property type="nucleotide sequence ID" value="NZ_JAPDDR010000005.1"/>
</dbReference>
<dbReference type="GO" id="GO:0032259">
    <property type="term" value="P:methylation"/>
    <property type="evidence" value="ECO:0007669"/>
    <property type="project" value="UniProtKB-KW"/>
</dbReference>
<evidence type="ECO:0000313" key="4">
    <source>
        <dbReference type="EMBL" id="MCW1914032.1"/>
    </source>
</evidence>
<evidence type="ECO:0000256" key="1">
    <source>
        <dbReference type="ARBA" id="ARBA00022603"/>
    </source>
</evidence>
<organism evidence="4 5">
    <name type="scientific">Luteolibacter rhizosphaerae</name>
    <dbReference type="NCBI Taxonomy" id="2989719"/>
    <lineage>
        <taxon>Bacteria</taxon>
        <taxon>Pseudomonadati</taxon>
        <taxon>Verrucomicrobiota</taxon>
        <taxon>Verrucomicrobiia</taxon>
        <taxon>Verrucomicrobiales</taxon>
        <taxon>Verrucomicrobiaceae</taxon>
        <taxon>Luteolibacter</taxon>
    </lineage>
</organism>
<dbReference type="GO" id="GO:0008168">
    <property type="term" value="F:methyltransferase activity"/>
    <property type="evidence" value="ECO:0007669"/>
    <property type="project" value="UniProtKB-KW"/>
</dbReference>
<reference evidence="4" key="1">
    <citation type="submission" date="2022-10" db="EMBL/GenBank/DDBJ databases">
        <title>Luteolibacter sp. GHJ8, whole genome shotgun sequencing project.</title>
        <authorList>
            <person name="Zhao G."/>
            <person name="Shen L."/>
        </authorList>
    </citation>
    <scope>NUCLEOTIDE SEQUENCE</scope>
    <source>
        <strain evidence="4">GHJ8</strain>
    </source>
</reference>
<comment type="caution">
    <text evidence="4">The sequence shown here is derived from an EMBL/GenBank/DDBJ whole genome shotgun (WGS) entry which is preliminary data.</text>
</comment>
<dbReference type="Gene3D" id="3.40.50.150">
    <property type="entry name" value="Vaccinia Virus protein VP39"/>
    <property type="match status" value="1"/>
</dbReference>
<keyword evidence="3" id="KW-0949">S-adenosyl-L-methionine</keyword>